<evidence type="ECO:0008006" key="3">
    <source>
        <dbReference type="Google" id="ProtNLM"/>
    </source>
</evidence>
<evidence type="ECO:0000313" key="2">
    <source>
        <dbReference type="Proteomes" id="UP000182124"/>
    </source>
</evidence>
<dbReference type="EMBL" id="FMTY01000002">
    <property type="protein sequence ID" value="SCX07120.1"/>
    <property type="molecule type" value="Genomic_DNA"/>
</dbReference>
<protein>
    <recommendedName>
        <fullName evidence="3">Phosphoribosylpyrophosphate synthetase</fullName>
    </recommendedName>
</protein>
<name>A0A1G4VJ96_9FLAO</name>
<dbReference type="AlphaFoldDB" id="A0A1G4VJ96"/>
<organism evidence="1 2">
    <name type="scientific">Flavobacterium saliperosum</name>
    <dbReference type="NCBI Taxonomy" id="329186"/>
    <lineage>
        <taxon>Bacteria</taxon>
        <taxon>Pseudomonadati</taxon>
        <taxon>Bacteroidota</taxon>
        <taxon>Flavobacteriia</taxon>
        <taxon>Flavobacteriales</taxon>
        <taxon>Flavobacteriaceae</taxon>
        <taxon>Flavobacterium</taxon>
    </lineage>
</organism>
<accession>A0A1G4VJ96</accession>
<dbReference type="RefSeq" id="WP_023576690.1">
    <property type="nucleotide sequence ID" value="NZ_CBCSBQ010000007.1"/>
</dbReference>
<reference evidence="1 2" key="1">
    <citation type="submission" date="2016-10" db="EMBL/GenBank/DDBJ databases">
        <authorList>
            <person name="de Groot N.N."/>
        </authorList>
    </citation>
    <scope>NUCLEOTIDE SEQUENCE [LARGE SCALE GENOMIC DNA]</scope>
    <source>
        <strain evidence="1 2">CGMCC 1.3801</strain>
    </source>
</reference>
<evidence type="ECO:0000313" key="1">
    <source>
        <dbReference type="EMBL" id="SCX07120.1"/>
    </source>
</evidence>
<dbReference type="eggNOG" id="ENOG5032YQP">
    <property type="taxonomic scope" value="Bacteria"/>
</dbReference>
<gene>
    <name evidence="1" type="ORF">SAMN02927925_01112</name>
</gene>
<proteinExistence type="predicted"/>
<dbReference type="Proteomes" id="UP000182124">
    <property type="component" value="Unassembled WGS sequence"/>
</dbReference>
<dbReference type="STRING" id="329186.SAMN02927925_01112"/>
<sequence length="100" mass="11356">MAHTYHYATVSEALDELNENGFNHDFNIHENEIVSHPENFEIVHIYRYEGDTNPDDEATVYGIKSLKNGKKGVFVTGFSANSESEAARILIDLSIKRNQK</sequence>